<dbReference type="AlphaFoldDB" id="A0A5B7D0X3"/>
<dbReference type="OrthoDB" id="412780at2759"/>
<evidence type="ECO:0000313" key="2">
    <source>
        <dbReference type="Proteomes" id="UP000324222"/>
    </source>
</evidence>
<organism evidence="1 2">
    <name type="scientific">Portunus trituberculatus</name>
    <name type="common">Swimming crab</name>
    <name type="synonym">Neptunus trituberculatus</name>
    <dbReference type="NCBI Taxonomy" id="210409"/>
    <lineage>
        <taxon>Eukaryota</taxon>
        <taxon>Metazoa</taxon>
        <taxon>Ecdysozoa</taxon>
        <taxon>Arthropoda</taxon>
        <taxon>Crustacea</taxon>
        <taxon>Multicrustacea</taxon>
        <taxon>Malacostraca</taxon>
        <taxon>Eumalacostraca</taxon>
        <taxon>Eucarida</taxon>
        <taxon>Decapoda</taxon>
        <taxon>Pleocyemata</taxon>
        <taxon>Brachyura</taxon>
        <taxon>Eubrachyura</taxon>
        <taxon>Portunoidea</taxon>
        <taxon>Portunidae</taxon>
        <taxon>Portuninae</taxon>
        <taxon>Portunus</taxon>
    </lineage>
</organism>
<name>A0A5B7D0X3_PORTR</name>
<reference evidence="1 2" key="1">
    <citation type="submission" date="2019-05" db="EMBL/GenBank/DDBJ databases">
        <title>Another draft genome of Portunus trituberculatus and its Hox gene families provides insights of decapod evolution.</title>
        <authorList>
            <person name="Jeong J.-H."/>
            <person name="Song I."/>
            <person name="Kim S."/>
            <person name="Choi T."/>
            <person name="Kim D."/>
            <person name="Ryu S."/>
            <person name="Kim W."/>
        </authorList>
    </citation>
    <scope>NUCLEOTIDE SEQUENCE [LARGE SCALE GENOMIC DNA]</scope>
    <source>
        <tissue evidence="1">Muscle</tissue>
    </source>
</reference>
<keyword evidence="2" id="KW-1185">Reference proteome</keyword>
<accession>A0A5B7D0X3</accession>
<protein>
    <submittedName>
        <fullName evidence="1">Uncharacterized protein</fullName>
    </submittedName>
</protein>
<dbReference type="EMBL" id="VSRR010000423">
    <property type="protein sequence ID" value="MPC15380.1"/>
    <property type="molecule type" value="Genomic_DNA"/>
</dbReference>
<comment type="caution">
    <text evidence="1">The sequence shown here is derived from an EMBL/GenBank/DDBJ whole genome shotgun (WGS) entry which is preliminary data.</text>
</comment>
<gene>
    <name evidence="1" type="ORF">E2C01_008170</name>
</gene>
<proteinExistence type="predicted"/>
<dbReference type="InterPro" id="IPR012674">
    <property type="entry name" value="Calycin"/>
</dbReference>
<sequence length="222" mass="25027">MIKARSGHDKLPEHPASPCRVWLINIKISSILRANSDKDRSYRDKGIGDKHYDCPCDSVDILPIRLPVALNARDGKTRRPSPQRHIKASDTLSSNVKYLDGEGGGGDWEYQKDKKFQMVLTTSSLVTLKQRFRLGHPFTKQDFDGTPSKNTVTFVAPNVLYHFKEKENVNTSIYHNFDKEGLITAVARIQSHVLEDFSAPKPLVLPLYHGSPSGIIRSIYII</sequence>
<dbReference type="Proteomes" id="UP000324222">
    <property type="component" value="Unassembled WGS sequence"/>
</dbReference>
<dbReference type="Gene3D" id="2.40.128.20">
    <property type="match status" value="1"/>
</dbReference>
<evidence type="ECO:0000313" key="1">
    <source>
        <dbReference type="EMBL" id="MPC15380.1"/>
    </source>
</evidence>